<dbReference type="PANTHER" id="PTHR20858:SF17">
    <property type="entry name" value="HYDROXYMETHYLPYRIMIDINE_PHOSPHOMETHYLPYRIMIDINE KINASE THI20-RELATED"/>
    <property type="match status" value="1"/>
</dbReference>
<proteinExistence type="predicted"/>
<evidence type="ECO:0000313" key="16">
    <source>
        <dbReference type="EMBL" id="RUO29271.1"/>
    </source>
</evidence>
<gene>
    <name evidence="16" type="ORF">CWE12_09815</name>
</gene>
<dbReference type="NCBIfam" id="TIGR00693">
    <property type="entry name" value="thiE"/>
    <property type="match status" value="1"/>
</dbReference>
<organism evidence="16 17">
    <name type="scientific">Aliidiomarina sedimenti</name>
    <dbReference type="NCBI Taxonomy" id="1933879"/>
    <lineage>
        <taxon>Bacteria</taxon>
        <taxon>Pseudomonadati</taxon>
        <taxon>Pseudomonadota</taxon>
        <taxon>Gammaproteobacteria</taxon>
        <taxon>Alteromonadales</taxon>
        <taxon>Idiomarinaceae</taxon>
        <taxon>Aliidiomarina</taxon>
    </lineage>
</organism>
<evidence type="ECO:0000256" key="6">
    <source>
        <dbReference type="ARBA" id="ARBA00022777"/>
    </source>
</evidence>
<comment type="cofactor">
    <cofactor evidence="1">
        <name>Mg(2+)</name>
        <dbReference type="ChEBI" id="CHEBI:18420"/>
    </cofactor>
</comment>
<keyword evidence="17" id="KW-1185">Reference proteome</keyword>
<dbReference type="InterPro" id="IPR036206">
    <property type="entry name" value="ThiamineP_synth_sf"/>
</dbReference>
<evidence type="ECO:0000259" key="15">
    <source>
        <dbReference type="Pfam" id="PF08543"/>
    </source>
</evidence>
<evidence type="ECO:0000256" key="10">
    <source>
        <dbReference type="ARBA" id="ARBA00023268"/>
    </source>
</evidence>
<accession>A0ABY0BYD5</accession>
<dbReference type="Pfam" id="PF08543">
    <property type="entry name" value="Phos_pyr_kin"/>
    <property type="match status" value="1"/>
</dbReference>
<dbReference type="InterPro" id="IPR013749">
    <property type="entry name" value="PM/HMP-P_kinase-1"/>
</dbReference>
<evidence type="ECO:0000256" key="5">
    <source>
        <dbReference type="ARBA" id="ARBA00022741"/>
    </source>
</evidence>
<evidence type="ECO:0000256" key="8">
    <source>
        <dbReference type="ARBA" id="ARBA00022842"/>
    </source>
</evidence>
<dbReference type="Gene3D" id="3.20.20.70">
    <property type="entry name" value="Aldolase class I"/>
    <property type="match status" value="1"/>
</dbReference>
<evidence type="ECO:0000259" key="14">
    <source>
        <dbReference type="Pfam" id="PF02581"/>
    </source>
</evidence>
<protein>
    <submittedName>
        <fullName evidence="16">Phosphomethylpyrimidine kinase</fullName>
    </submittedName>
</protein>
<dbReference type="Gene3D" id="3.40.1190.20">
    <property type="match status" value="1"/>
</dbReference>
<keyword evidence="9" id="KW-0784">Thiamine biosynthesis</keyword>
<dbReference type="InterPro" id="IPR022998">
    <property type="entry name" value="ThiamineP_synth_TenI"/>
</dbReference>
<dbReference type="NCBIfam" id="TIGR00097">
    <property type="entry name" value="HMP-P_kinase"/>
    <property type="match status" value="1"/>
</dbReference>
<evidence type="ECO:0000256" key="4">
    <source>
        <dbReference type="ARBA" id="ARBA00022723"/>
    </source>
</evidence>
<dbReference type="SUPFAM" id="SSF51391">
    <property type="entry name" value="Thiamin phosphate synthase"/>
    <property type="match status" value="1"/>
</dbReference>
<evidence type="ECO:0000313" key="17">
    <source>
        <dbReference type="Proteomes" id="UP000287410"/>
    </source>
</evidence>
<feature type="domain" description="Thiamine phosphate synthase/TenI" evidence="14">
    <location>
        <begin position="306"/>
        <end position="474"/>
    </location>
</feature>
<dbReference type="InterPro" id="IPR029056">
    <property type="entry name" value="Ribokinase-like"/>
</dbReference>
<feature type="domain" description="Pyridoxamine kinase/Phosphomethylpyrimidine kinase" evidence="15">
    <location>
        <begin position="14"/>
        <end position="260"/>
    </location>
</feature>
<reference evidence="16 17" key="1">
    <citation type="journal article" date="2018" name="Front. Microbiol.">
        <title>Genome-Based Analysis Reveals the Taxonomy and Diversity of the Family Idiomarinaceae.</title>
        <authorList>
            <person name="Liu Y."/>
            <person name="Lai Q."/>
            <person name="Shao Z."/>
        </authorList>
    </citation>
    <scope>NUCLEOTIDE SEQUENCE [LARGE SCALE GENOMIC DNA]</scope>
    <source>
        <strain evidence="16 17">GBSy1</strain>
    </source>
</reference>
<comment type="catalytic activity">
    <reaction evidence="11">
        <text>4-methyl-5-(2-phosphooxyethyl)-thiazole + 4-amino-2-methyl-5-(diphosphooxymethyl)pyrimidine + H(+) = thiamine phosphate + diphosphate</text>
        <dbReference type="Rhea" id="RHEA:22328"/>
        <dbReference type="ChEBI" id="CHEBI:15378"/>
        <dbReference type="ChEBI" id="CHEBI:33019"/>
        <dbReference type="ChEBI" id="CHEBI:37575"/>
        <dbReference type="ChEBI" id="CHEBI:57841"/>
        <dbReference type="ChEBI" id="CHEBI:58296"/>
        <dbReference type="EC" id="2.5.1.3"/>
    </reaction>
</comment>
<dbReference type="InterPro" id="IPR034291">
    <property type="entry name" value="TMP_synthase"/>
</dbReference>
<dbReference type="Pfam" id="PF02581">
    <property type="entry name" value="TMP-TENI"/>
    <property type="match status" value="1"/>
</dbReference>
<keyword evidence="10" id="KW-0511">Multifunctional enzyme</keyword>
<evidence type="ECO:0000256" key="3">
    <source>
        <dbReference type="ARBA" id="ARBA00022679"/>
    </source>
</evidence>
<evidence type="ECO:0000256" key="1">
    <source>
        <dbReference type="ARBA" id="ARBA00001946"/>
    </source>
</evidence>
<comment type="catalytic activity">
    <reaction evidence="13">
        <text>2-[(2R,5Z)-2-carboxy-4-methylthiazol-5(2H)-ylidene]ethyl phosphate + 4-amino-2-methyl-5-(diphosphooxymethyl)pyrimidine + 2 H(+) = thiamine phosphate + CO2 + diphosphate</text>
        <dbReference type="Rhea" id="RHEA:47844"/>
        <dbReference type="ChEBI" id="CHEBI:15378"/>
        <dbReference type="ChEBI" id="CHEBI:16526"/>
        <dbReference type="ChEBI" id="CHEBI:33019"/>
        <dbReference type="ChEBI" id="CHEBI:37575"/>
        <dbReference type="ChEBI" id="CHEBI:57841"/>
        <dbReference type="ChEBI" id="CHEBI:62899"/>
        <dbReference type="EC" id="2.5.1.3"/>
    </reaction>
</comment>
<dbReference type="SUPFAM" id="SSF53613">
    <property type="entry name" value="Ribokinase-like"/>
    <property type="match status" value="1"/>
</dbReference>
<keyword evidence="4" id="KW-0479">Metal-binding</keyword>
<evidence type="ECO:0000256" key="12">
    <source>
        <dbReference type="ARBA" id="ARBA00047851"/>
    </source>
</evidence>
<dbReference type="EMBL" id="PIPN01000004">
    <property type="protein sequence ID" value="RUO29271.1"/>
    <property type="molecule type" value="Genomic_DNA"/>
</dbReference>
<dbReference type="CDD" id="cd01169">
    <property type="entry name" value="HMPP_kinase"/>
    <property type="match status" value="1"/>
</dbReference>
<keyword evidence="7" id="KW-0067">ATP-binding</keyword>
<dbReference type="NCBIfam" id="NF002904">
    <property type="entry name" value="PRK03512.1"/>
    <property type="match status" value="1"/>
</dbReference>
<comment type="catalytic activity">
    <reaction evidence="12">
        <text>2-(2-carboxy-4-methylthiazol-5-yl)ethyl phosphate + 4-amino-2-methyl-5-(diphosphooxymethyl)pyrimidine + 2 H(+) = thiamine phosphate + CO2 + diphosphate</text>
        <dbReference type="Rhea" id="RHEA:47848"/>
        <dbReference type="ChEBI" id="CHEBI:15378"/>
        <dbReference type="ChEBI" id="CHEBI:16526"/>
        <dbReference type="ChEBI" id="CHEBI:33019"/>
        <dbReference type="ChEBI" id="CHEBI:37575"/>
        <dbReference type="ChEBI" id="CHEBI:57841"/>
        <dbReference type="ChEBI" id="CHEBI:62890"/>
        <dbReference type="EC" id="2.5.1.3"/>
    </reaction>
</comment>
<evidence type="ECO:0000256" key="13">
    <source>
        <dbReference type="ARBA" id="ARBA00047883"/>
    </source>
</evidence>
<keyword evidence="6 16" id="KW-0418">Kinase</keyword>
<dbReference type="Proteomes" id="UP000287410">
    <property type="component" value="Unassembled WGS sequence"/>
</dbReference>
<sequence length="493" mass="52037">MSQPPIAWTIAGSDSGGGAGIQADMAAMRAFGVHPCSVVSALTAQNSQTVTSIEAVSPAMFAAQLECLHADLPARAIKTGMLATAGQVSYLADYYTRCLGDVPLLVDPVAVSASGQPLAGNQVLDRIRSHLIPLAALVTPNIAELAMLCGHAIDSDESLQQGAEQLLRLGAKAILVKGGHADWQGDQACDYFFSPQLSFKLIQPRQPTSHSHGTGCSMASAIAACLARGDLVEDAVVQANAYIAAGLSHAQPLGQGPGPVAHTQLPSPPRYFAKLISLSPLIRDLHSPAFEAVDTDHLGLYPIVDNTALLSELLRLGVQTIQLRIKEGSQLKIEAAVAEAVLLGRRYQARVFINDYWQFALKHKAYGVHLGQEDVQMADLQAIRRAGLRLGVSTHGYYELLNALALRPSYVALGHVFATPTKAMKSSPQGLQRLAHYTAIAGDMPTVAVGGINLDNAAKVKACGVGSIAVVRAVTDCINLAKQVEAFTDVIGR</sequence>
<evidence type="ECO:0000256" key="9">
    <source>
        <dbReference type="ARBA" id="ARBA00022977"/>
    </source>
</evidence>
<dbReference type="GO" id="GO:0016301">
    <property type="term" value="F:kinase activity"/>
    <property type="evidence" value="ECO:0007669"/>
    <property type="project" value="UniProtKB-KW"/>
</dbReference>
<dbReference type="InterPro" id="IPR013785">
    <property type="entry name" value="Aldolase_TIM"/>
</dbReference>
<comment type="caution">
    <text evidence="16">The sequence shown here is derived from an EMBL/GenBank/DDBJ whole genome shotgun (WGS) entry which is preliminary data.</text>
</comment>
<evidence type="ECO:0000256" key="11">
    <source>
        <dbReference type="ARBA" id="ARBA00047334"/>
    </source>
</evidence>
<name>A0ABY0BYD5_9GAMM</name>
<dbReference type="CDD" id="cd00564">
    <property type="entry name" value="TMP_TenI"/>
    <property type="match status" value="1"/>
</dbReference>
<dbReference type="RefSeq" id="WP_126789535.1">
    <property type="nucleotide sequence ID" value="NZ_PIPN01000004.1"/>
</dbReference>
<comment type="pathway">
    <text evidence="2">Cofactor biosynthesis; thiamine diphosphate biosynthesis; thiamine phosphate from 4-amino-2-methyl-5-diphosphomethylpyrimidine and 4-methyl-5-(2-phosphoethyl)-thiazole: step 1/1.</text>
</comment>
<evidence type="ECO:0000256" key="2">
    <source>
        <dbReference type="ARBA" id="ARBA00005165"/>
    </source>
</evidence>
<keyword evidence="3" id="KW-0808">Transferase</keyword>
<evidence type="ECO:0000256" key="7">
    <source>
        <dbReference type="ARBA" id="ARBA00022840"/>
    </source>
</evidence>
<dbReference type="PANTHER" id="PTHR20858">
    <property type="entry name" value="PHOSPHOMETHYLPYRIMIDINE KINASE"/>
    <property type="match status" value="1"/>
</dbReference>
<dbReference type="InterPro" id="IPR004399">
    <property type="entry name" value="HMP/HMP-P_kinase_dom"/>
</dbReference>
<keyword evidence="5" id="KW-0547">Nucleotide-binding</keyword>
<keyword evidence="8" id="KW-0460">Magnesium</keyword>